<proteinExistence type="predicted"/>
<dbReference type="EMBL" id="JAIQCJ010002230">
    <property type="protein sequence ID" value="KAJ8779223.1"/>
    <property type="molecule type" value="Genomic_DNA"/>
</dbReference>
<evidence type="ECO:0000313" key="3">
    <source>
        <dbReference type="EMBL" id="KAJ8779223.1"/>
    </source>
</evidence>
<organism evidence="3 4">
    <name type="scientific">Eschrichtius robustus</name>
    <name type="common">California gray whale</name>
    <name type="synonym">Eschrichtius gibbosus</name>
    <dbReference type="NCBI Taxonomy" id="9764"/>
    <lineage>
        <taxon>Eukaryota</taxon>
        <taxon>Metazoa</taxon>
        <taxon>Chordata</taxon>
        <taxon>Craniata</taxon>
        <taxon>Vertebrata</taxon>
        <taxon>Euteleostomi</taxon>
        <taxon>Mammalia</taxon>
        <taxon>Eutheria</taxon>
        <taxon>Laurasiatheria</taxon>
        <taxon>Artiodactyla</taxon>
        <taxon>Whippomorpha</taxon>
        <taxon>Cetacea</taxon>
        <taxon>Mysticeti</taxon>
        <taxon>Eschrichtiidae</taxon>
        <taxon>Eschrichtius</taxon>
    </lineage>
</organism>
<evidence type="ECO:0000259" key="2">
    <source>
        <dbReference type="Pfam" id="PF15779"/>
    </source>
</evidence>
<dbReference type="AlphaFoldDB" id="A0AB34GGX4"/>
<name>A0AB34GGX4_ESCRO</name>
<dbReference type="Pfam" id="PF15779">
    <property type="entry name" value="LRRC37"/>
    <property type="match status" value="3"/>
</dbReference>
<feature type="region of interest" description="Disordered" evidence="1">
    <location>
        <begin position="1"/>
        <end position="93"/>
    </location>
</feature>
<feature type="compositionally biased region" description="Polar residues" evidence="1">
    <location>
        <begin position="55"/>
        <end position="68"/>
    </location>
</feature>
<reference evidence="3 4" key="1">
    <citation type="submission" date="2022-11" db="EMBL/GenBank/DDBJ databases">
        <title>Whole genome sequence of Eschrichtius robustus ER-17-0199.</title>
        <authorList>
            <person name="Bruniche-Olsen A."/>
            <person name="Black A.N."/>
            <person name="Fields C.J."/>
            <person name="Walden K."/>
            <person name="Dewoody J.A."/>
        </authorList>
    </citation>
    <scope>NUCLEOTIDE SEQUENCE [LARGE SCALE GENOMIC DNA]</scope>
    <source>
        <strain evidence="3">ER-17-0199</strain>
        <tissue evidence="3">Blubber</tissue>
    </source>
</reference>
<feature type="domain" description="Leucine-rich repeat-containing protein 37 N-terminal" evidence="2">
    <location>
        <begin position="142"/>
        <end position="214"/>
    </location>
</feature>
<feature type="compositionally biased region" description="Low complexity" evidence="1">
    <location>
        <begin position="198"/>
        <end position="207"/>
    </location>
</feature>
<protein>
    <recommendedName>
        <fullName evidence="2">Leucine-rich repeat-containing protein 37 N-terminal domain-containing protein</fullName>
    </recommendedName>
</protein>
<feature type="domain" description="Leucine-rich repeat-containing protein 37 N-terminal" evidence="2">
    <location>
        <begin position="20"/>
        <end position="91"/>
    </location>
</feature>
<dbReference type="Proteomes" id="UP001159641">
    <property type="component" value="Unassembled WGS sequence"/>
</dbReference>
<dbReference type="InterPro" id="IPR015753">
    <property type="entry name" value="LRRC37"/>
</dbReference>
<sequence>MESSLLQQEFPDLPLEPLKETEPSPVQQEAPSQPPAPPKEVVAQTPVHYEMTVPTLGQDQAQHSNLPSVTVKPLDQGLPTAPEPTTEAEHSAALQQTAVPPTYPDVTFPNPEQVQAQHPTLTEVTVQPLDLELTLTLESSMEVEPSPTMQQTQAQPPELIKEVVAQSPLYPEVTVPAPDHDHAEHPTSPSITVKPLDLELTTTPEPTTESEHSTALQQTTAPPPKHPEVTLAQPNLTQVTIQPMDVELTVTGGSNMETVPSPIMQETPTQPSEAPQEVAVQSPFQQEVTVPTPCQDYVQYSTSSSVTVHHVDLEQTTTAEPTMEAGHSTALQQTTAPPPKHPEVTLAQPNLTQVTVPPVDLGVNIFHEPRPSETVLFPSTQYSVPTGLPGVKYTPEKKQPEQNATTNISICELCTCKNETLSCVGLSPKQKLHRVPEPEPNAYSGTFTIINFQGNSISYIDESIWQAYRWAEKLG</sequence>
<dbReference type="PANTHER" id="PTHR23045">
    <property type="entry name" value="LEUCINE-RICH REPEAT-CONTAINING PROTEIN 37A"/>
    <property type="match status" value="1"/>
</dbReference>
<dbReference type="InterPro" id="IPR032754">
    <property type="entry name" value="LRRC37_N"/>
</dbReference>
<dbReference type="PANTHER" id="PTHR23045:SF9">
    <property type="entry name" value="LEUCINE RICH REPEAT CONTAINING 37A-RELATED"/>
    <property type="match status" value="1"/>
</dbReference>
<gene>
    <name evidence="3" type="ORF">J1605_012859</name>
</gene>
<evidence type="ECO:0000313" key="4">
    <source>
        <dbReference type="Proteomes" id="UP001159641"/>
    </source>
</evidence>
<evidence type="ECO:0000256" key="1">
    <source>
        <dbReference type="SAM" id="MobiDB-lite"/>
    </source>
</evidence>
<feature type="domain" description="Leucine-rich repeat-containing protein 37 N-terminal" evidence="2">
    <location>
        <begin position="258"/>
        <end position="329"/>
    </location>
</feature>
<comment type="caution">
    <text evidence="3">The sequence shown here is derived from an EMBL/GenBank/DDBJ whole genome shotgun (WGS) entry which is preliminary data.</text>
</comment>
<accession>A0AB34GGX4</accession>
<keyword evidence="4" id="KW-1185">Reference proteome</keyword>
<feature type="region of interest" description="Disordered" evidence="1">
    <location>
        <begin position="172"/>
        <end position="231"/>
    </location>
</feature>